<name>A0A2S7T6W6_9FLAO</name>
<dbReference type="EMBL" id="MQVX01000001">
    <property type="protein sequence ID" value="PQJ15196.1"/>
    <property type="molecule type" value="Genomic_DNA"/>
</dbReference>
<reference evidence="2" key="1">
    <citation type="submission" date="2016-11" db="EMBL/GenBank/DDBJ databases">
        <title>Trade-off between light-utilization and light-protection in marine flavobacteria.</title>
        <authorList>
            <person name="Kumagai Y."/>
            <person name="Yoshizawa S."/>
            <person name="Kogure K."/>
        </authorList>
    </citation>
    <scope>NUCLEOTIDE SEQUENCE [LARGE SCALE GENOMIC DNA]</scope>
    <source>
        <strain evidence="2">SG-18</strain>
    </source>
</reference>
<evidence type="ECO:0000313" key="2">
    <source>
        <dbReference type="Proteomes" id="UP000239366"/>
    </source>
</evidence>
<proteinExistence type="predicted"/>
<comment type="caution">
    <text evidence="1">The sequence shown here is derived from an EMBL/GenBank/DDBJ whole genome shotgun (WGS) entry which is preliminary data.</text>
</comment>
<protein>
    <submittedName>
        <fullName evidence="1">Uncharacterized protein</fullName>
    </submittedName>
</protein>
<gene>
    <name evidence="1" type="ORF">BST99_05150</name>
</gene>
<accession>A0A2S7T6W6</accession>
<dbReference type="AlphaFoldDB" id="A0A2S7T6W6"/>
<evidence type="ECO:0000313" key="1">
    <source>
        <dbReference type="EMBL" id="PQJ15196.1"/>
    </source>
</evidence>
<organism evidence="1 2">
    <name type="scientific">Aureicoccus marinus</name>
    <dbReference type="NCBI Taxonomy" id="754435"/>
    <lineage>
        <taxon>Bacteria</taxon>
        <taxon>Pseudomonadati</taxon>
        <taxon>Bacteroidota</taxon>
        <taxon>Flavobacteriia</taxon>
        <taxon>Flavobacteriales</taxon>
        <taxon>Flavobacteriaceae</taxon>
        <taxon>Aureicoccus</taxon>
    </lineage>
</organism>
<dbReference type="Proteomes" id="UP000239366">
    <property type="component" value="Unassembled WGS sequence"/>
</dbReference>
<sequence>MFPVPSNNFLTLQSYGGTDQINNEADQLSVFDVTGRRVIFLRANELKEMGSLRSGINLDTSDLTNGVM</sequence>
<keyword evidence="2" id="KW-1185">Reference proteome</keyword>